<dbReference type="OrthoDB" id="3401376at2"/>
<dbReference type="RefSeq" id="WP_107570886.1">
    <property type="nucleotide sequence ID" value="NZ_PYYB01000004.1"/>
</dbReference>
<gene>
    <name evidence="1" type="ORF">C7Y72_19525</name>
</gene>
<dbReference type="EMBL" id="PYYB01000004">
    <property type="protein sequence ID" value="PTL54786.1"/>
    <property type="molecule type" value="Genomic_DNA"/>
</dbReference>
<sequence>MLVLRRGTVLHADPPEGTQQAFTVEIEGRERRAFGDVALHGETAAGDDVVVNTQAVDLALGSGGADVLHVNLTRGLGRSGVPGAHVMKLNYTSLQHAVLPVEGEDLHVPLGRPAAVFGLHGQLAPIAWAFSRTASGGRLGYVQTAGGALPGGHSRVVARMLDEGLLAGHLTAAPAFGGQGEAITTAGALQHGLHDLGWDAAVVGPGPGILGSGSALGHGGLIALDSAHTGLALGCRVVLCARMSSGDPRPRHQGLSHHTATVLRLLLAPVEVALPVGPARTPDADGVLPVARVTGLGHTVTELDADLDGYRASGLPARTMGRSIDEDAPFFAAALACGAALAARITP</sequence>
<dbReference type="Pfam" id="PF12982">
    <property type="entry name" value="DUF3866"/>
    <property type="match status" value="1"/>
</dbReference>
<dbReference type="Proteomes" id="UP000240739">
    <property type="component" value="Unassembled WGS sequence"/>
</dbReference>
<reference evidence="1 2" key="1">
    <citation type="submission" date="2018-03" db="EMBL/GenBank/DDBJ databases">
        <title>Aquarubrobacter algicola gen. nov., sp. nov., a novel actinobacterium isolated from shallow eutrophic lake during the end of cyanobacterial harmful algal blooms.</title>
        <authorList>
            <person name="Chun S.J."/>
        </authorList>
    </citation>
    <scope>NUCLEOTIDE SEQUENCE [LARGE SCALE GENOMIC DNA]</scope>
    <source>
        <strain evidence="1 2">Seoho-28</strain>
    </source>
</reference>
<keyword evidence="2" id="KW-1185">Reference proteome</keyword>
<organism evidence="1 2">
    <name type="scientific">Paraconexibacter algicola</name>
    <dbReference type="NCBI Taxonomy" id="2133960"/>
    <lineage>
        <taxon>Bacteria</taxon>
        <taxon>Bacillati</taxon>
        <taxon>Actinomycetota</taxon>
        <taxon>Thermoleophilia</taxon>
        <taxon>Solirubrobacterales</taxon>
        <taxon>Paraconexibacteraceae</taxon>
        <taxon>Paraconexibacter</taxon>
    </lineage>
</organism>
<dbReference type="AlphaFoldDB" id="A0A2T4UC54"/>
<name>A0A2T4UC54_9ACTN</name>
<dbReference type="InterPro" id="IPR024479">
    <property type="entry name" value="DUF3866"/>
</dbReference>
<protein>
    <submittedName>
        <fullName evidence="1">DUF3866 domain-containing protein</fullName>
    </submittedName>
</protein>
<evidence type="ECO:0000313" key="1">
    <source>
        <dbReference type="EMBL" id="PTL54786.1"/>
    </source>
</evidence>
<evidence type="ECO:0000313" key="2">
    <source>
        <dbReference type="Proteomes" id="UP000240739"/>
    </source>
</evidence>
<comment type="caution">
    <text evidence="1">The sequence shown here is derived from an EMBL/GenBank/DDBJ whole genome shotgun (WGS) entry which is preliminary data.</text>
</comment>
<proteinExistence type="predicted"/>
<accession>A0A2T4UC54</accession>